<organism evidence="9 10">
    <name type="scientific">Bacillus cereus</name>
    <dbReference type="NCBI Taxonomy" id="1396"/>
    <lineage>
        <taxon>Bacteria</taxon>
        <taxon>Bacillati</taxon>
        <taxon>Bacillota</taxon>
        <taxon>Bacilli</taxon>
        <taxon>Bacillales</taxon>
        <taxon>Bacillaceae</taxon>
        <taxon>Bacillus</taxon>
        <taxon>Bacillus cereus group</taxon>
    </lineage>
</organism>
<evidence type="ECO:0000256" key="4">
    <source>
        <dbReference type="ARBA" id="ARBA00022692"/>
    </source>
</evidence>
<evidence type="ECO:0000256" key="1">
    <source>
        <dbReference type="ARBA" id="ARBA00004651"/>
    </source>
</evidence>
<protein>
    <submittedName>
        <fullName evidence="9">MFS transporter</fullName>
    </submittedName>
</protein>
<dbReference type="Pfam" id="PF07690">
    <property type="entry name" value="MFS_1"/>
    <property type="match status" value="1"/>
</dbReference>
<dbReference type="SUPFAM" id="SSF103473">
    <property type="entry name" value="MFS general substrate transporter"/>
    <property type="match status" value="1"/>
</dbReference>
<dbReference type="InterPro" id="IPR036259">
    <property type="entry name" value="MFS_trans_sf"/>
</dbReference>
<keyword evidence="6 7" id="KW-0472">Membrane</keyword>
<dbReference type="EMBL" id="SZOH01005291">
    <property type="protein sequence ID" value="TKI80132.1"/>
    <property type="molecule type" value="Genomic_DNA"/>
</dbReference>
<feature type="transmembrane region" description="Helical" evidence="7">
    <location>
        <begin position="49"/>
        <end position="72"/>
    </location>
</feature>
<feature type="non-terminal residue" evidence="9">
    <location>
        <position position="117"/>
    </location>
</feature>
<feature type="transmembrane region" description="Helical" evidence="7">
    <location>
        <begin position="79"/>
        <end position="107"/>
    </location>
</feature>
<sequence>MFFMKNSKSVLIFILAVGVFGILNTEMGYIGLLPTLSDHFDVSVSKVSLMVSLFALAIAIAAPTLPLVFSGVNRKTVMLFVLAIFIIGNVISIFTTNFTVALVARVIPAFFHPVYVS</sequence>
<dbReference type="InterPro" id="IPR020846">
    <property type="entry name" value="MFS_dom"/>
</dbReference>
<accession>A0A9X8ZY79</accession>
<dbReference type="GO" id="GO:0022857">
    <property type="term" value="F:transmembrane transporter activity"/>
    <property type="evidence" value="ECO:0007669"/>
    <property type="project" value="InterPro"/>
</dbReference>
<keyword evidence="2" id="KW-0813">Transport</keyword>
<gene>
    <name evidence="9" type="ORF">FC695_44080</name>
</gene>
<proteinExistence type="predicted"/>
<dbReference type="GO" id="GO:0005886">
    <property type="term" value="C:plasma membrane"/>
    <property type="evidence" value="ECO:0007669"/>
    <property type="project" value="UniProtKB-SubCell"/>
</dbReference>
<evidence type="ECO:0000256" key="6">
    <source>
        <dbReference type="ARBA" id="ARBA00023136"/>
    </source>
</evidence>
<evidence type="ECO:0000259" key="8">
    <source>
        <dbReference type="PROSITE" id="PS50850"/>
    </source>
</evidence>
<dbReference type="InterPro" id="IPR050189">
    <property type="entry name" value="MFS_Efflux_Transporters"/>
</dbReference>
<dbReference type="Gene3D" id="1.20.1250.20">
    <property type="entry name" value="MFS general substrate transporter like domains"/>
    <property type="match status" value="1"/>
</dbReference>
<evidence type="ECO:0000256" key="5">
    <source>
        <dbReference type="ARBA" id="ARBA00022989"/>
    </source>
</evidence>
<dbReference type="InterPro" id="IPR011701">
    <property type="entry name" value="MFS"/>
</dbReference>
<keyword evidence="4 7" id="KW-0812">Transmembrane</keyword>
<dbReference type="AlphaFoldDB" id="A0A9X8ZY79"/>
<comment type="caution">
    <text evidence="9">The sequence shown here is derived from an EMBL/GenBank/DDBJ whole genome shotgun (WGS) entry which is preliminary data.</text>
</comment>
<reference evidence="9 10" key="1">
    <citation type="journal article" date="2019" name="Environ. Microbiol.">
        <title>An active ?-lactamase is a part of an orchestrated cell wall stress resistance network of Bacillus subtilis and related rhizosphere species.</title>
        <authorList>
            <person name="Bucher T."/>
            <person name="Keren-Paz A."/>
            <person name="Hausser J."/>
            <person name="Olender T."/>
            <person name="Cytryn E."/>
            <person name="Kolodkin-Gal I."/>
        </authorList>
    </citation>
    <scope>NUCLEOTIDE SEQUENCE [LARGE SCALE GENOMIC DNA]</scope>
    <source>
        <strain evidence="9 10">I32</strain>
    </source>
</reference>
<dbReference type="PANTHER" id="PTHR43124:SF3">
    <property type="entry name" value="CHLORAMPHENICOL EFFLUX PUMP RV0191"/>
    <property type="match status" value="1"/>
</dbReference>
<name>A0A9X8ZY79_BACCE</name>
<dbReference type="PROSITE" id="PS50850">
    <property type="entry name" value="MFS"/>
    <property type="match status" value="1"/>
</dbReference>
<dbReference type="Proteomes" id="UP000308444">
    <property type="component" value="Unassembled WGS sequence"/>
</dbReference>
<keyword evidence="3" id="KW-1003">Cell membrane</keyword>
<feature type="domain" description="Major facilitator superfamily (MFS) profile" evidence="8">
    <location>
        <begin position="10"/>
        <end position="117"/>
    </location>
</feature>
<dbReference type="PANTHER" id="PTHR43124">
    <property type="entry name" value="PURINE EFFLUX PUMP PBUE"/>
    <property type="match status" value="1"/>
</dbReference>
<evidence type="ECO:0000313" key="10">
    <source>
        <dbReference type="Proteomes" id="UP000308444"/>
    </source>
</evidence>
<evidence type="ECO:0000256" key="2">
    <source>
        <dbReference type="ARBA" id="ARBA00022448"/>
    </source>
</evidence>
<evidence type="ECO:0000256" key="3">
    <source>
        <dbReference type="ARBA" id="ARBA00022475"/>
    </source>
</evidence>
<keyword evidence="5 7" id="KW-1133">Transmembrane helix</keyword>
<comment type="subcellular location">
    <subcellularLocation>
        <location evidence="1">Cell membrane</location>
        <topology evidence="1">Multi-pass membrane protein</topology>
    </subcellularLocation>
</comment>
<evidence type="ECO:0000313" key="9">
    <source>
        <dbReference type="EMBL" id="TKI80132.1"/>
    </source>
</evidence>
<evidence type="ECO:0000256" key="7">
    <source>
        <dbReference type="SAM" id="Phobius"/>
    </source>
</evidence>